<proteinExistence type="inferred from homology"/>
<dbReference type="Proteomes" id="UP001237642">
    <property type="component" value="Unassembled WGS sequence"/>
</dbReference>
<evidence type="ECO:0000313" key="13">
    <source>
        <dbReference type="EMBL" id="KAK1394173.1"/>
    </source>
</evidence>
<dbReference type="SMART" id="SM00448">
    <property type="entry name" value="REC"/>
    <property type="match status" value="1"/>
</dbReference>
<dbReference type="PANTHER" id="PTHR43874">
    <property type="entry name" value="TWO-COMPONENT RESPONSE REGULATOR"/>
    <property type="match status" value="1"/>
</dbReference>
<keyword evidence="5" id="KW-0090">Biological rhythms</keyword>
<keyword evidence="3" id="KW-0902">Two-component regulatory system</keyword>
<feature type="region of interest" description="Disordered" evidence="10">
    <location>
        <begin position="620"/>
        <end position="643"/>
    </location>
</feature>
<feature type="compositionally biased region" description="Basic and acidic residues" evidence="10">
    <location>
        <begin position="688"/>
        <end position="700"/>
    </location>
</feature>
<dbReference type="GO" id="GO:0000160">
    <property type="term" value="P:phosphorelay signal transduction system"/>
    <property type="evidence" value="ECO:0007669"/>
    <property type="project" value="UniProtKB-KW"/>
</dbReference>
<feature type="compositionally biased region" description="Polar residues" evidence="10">
    <location>
        <begin position="281"/>
        <end position="299"/>
    </location>
</feature>
<evidence type="ECO:0000256" key="2">
    <source>
        <dbReference type="ARBA" id="ARBA00010330"/>
    </source>
</evidence>
<feature type="region of interest" description="Disordered" evidence="10">
    <location>
        <begin position="671"/>
        <end position="713"/>
    </location>
</feature>
<dbReference type="GO" id="GO:0007623">
    <property type="term" value="P:circadian rhythm"/>
    <property type="evidence" value="ECO:0007669"/>
    <property type="project" value="UniProtKB-ARBA"/>
</dbReference>
<comment type="similarity">
    <text evidence="2">Belongs to the ARR-like family.</text>
</comment>
<protein>
    <submittedName>
        <fullName evidence="13">Pseudo-response regulator 7</fullName>
    </submittedName>
</protein>
<feature type="compositionally biased region" description="Polar residues" evidence="10">
    <location>
        <begin position="620"/>
        <end position="640"/>
    </location>
</feature>
<dbReference type="PROSITE" id="PS50110">
    <property type="entry name" value="RESPONSE_REGULATORY"/>
    <property type="match status" value="1"/>
</dbReference>
<evidence type="ECO:0000256" key="4">
    <source>
        <dbReference type="ARBA" id="ARBA00023015"/>
    </source>
</evidence>
<keyword evidence="4" id="KW-0805">Transcription regulation</keyword>
<evidence type="ECO:0000256" key="6">
    <source>
        <dbReference type="ARBA" id="ARBA00023163"/>
    </source>
</evidence>
<dbReference type="EMBL" id="JAUIZM010000003">
    <property type="protein sequence ID" value="KAK1394173.1"/>
    <property type="molecule type" value="Genomic_DNA"/>
</dbReference>
<dbReference type="InterPro" id="IPR045279">
    <property type="entry name" value="ARR-like"/>
</dbReference>
<evidence type="ECO:0000259" key="11">
    <source>
        <dbReference type="PROSITE" id="PS50110"/>
    </source>
</evidence>
<evidence type="ECO:0000256" key="8">
    <source>
        <dbReference type="PROSITE-ProRule" id="PRU00169"/>
    </source>
</evidence>
<evidence type="ECO:0000256" key="9">
    <source>
        <dbReference type="PROSITE-ProRule" id="PRU00357"/>
    </source>
</evidence>
<reference evidence="13" key="1">
    <citation type="submission" date="2023-02" db="EMBL/GenBank/DDBJ databases">
        <title>Genome of toxic invasive species Heracleum sosnowskyi carries increased number of genes despite the absence of recent whole-genome duplications.</title>
        <authorList>
            <person name="Schelkunov M."/>
            <person name="Shtratnikova V."/>
            <person name="Makarenko M."/>
            <person name="Klepikova A."/>
            <person name="Omelchenko D."/>
            <person name="Novikova G."/>
            <person name="Obukhova E."/>
            <person name="Bogdanov V."/>
            <person name="Penin A."/>
            <person name="Logacheva M."/>
        </authorList>
    </citation>
    <scope>NUCLEOTIDE SEQUENCE</scope>
    <source>
        <strain evidence="13">Hsosn_3</strain>
        <tissue evidence="13">Leaf</tissue>
    </source>
</reference>
<feature type="compositionally biased region" description="Polar residues" evidence="10">
    <location>
        <begin position="227"/>
        <end position="246"/>
    </location>
</feature>
<sequence>MGKNSVINGNSCDKGLSKPITCPRGTEKGLKNIVVGESRGSGSYLEGDSKVKMVSAQIVSGSEREHHASAAPEKQQLQASVIQWEDFLPKRSLKVMLVEDDDSTRHVVSALLRNCSYEVIAVANGLQAWKILEDMTNHIDIILTEVSMPILSGIGLLCKIMNHKTFKNVPVIMMSSRDSMGLVFRCLSKGAVDFLVKPIRKNELKNLWQHVWRRCHSSSGSGSGSGTQTKTCAQSKNNAEYGNNVDSSEESENRNTALSSQDGSGTQGSWTKRAADFDSPKQVSLQDQHQSAETPDSTCAQVIHTKPEICSSCMEQNTETKGFKEQDKGLDLELCISEFPDTHLEHHSLCLSHANSDRQDKLSMLDSRVQRTKLFDHRSESTKDGKLDHSENLITLLANDGNKSIESQAIEPPTDMSNVSRNKVAARSGSRELPSLDFCLKEQRSAENVKTSTLNGTNVLRHSDLSAFSKYNCASDSQSPTGKVGSPPPDNSSYALKTGMMPNSQSVSAFKCFQASAAKQVEHTCLPPPHSTKNDGTTPGKEEAHAKDSDQQFVQHHHHHYYHYHHHVQGLHPQSEDLGDHLITDLMVDASRCGSSDMLDGHVAGNATFRNLVGSDNNHGSIGWNGSSNESNVGVTNMESDNGEKREAAFKKFRQKRKERCFEKKVRYHSRKKLAEQRPRIRGQFVRTESDDKARIEKQDNLSLKDGSSNSIQ</sequence>
<evidence type="ECO:0000313" key="14">
    <source>
        <dbReference type="Proteomes" id="UP001237642"/>
    </source>
</evidence>
<feature type="region of interest" description="Disordered" evidence="10">
    <location>
        <begin position="217"/>
        <end position="299"/>
    </location>
</feature>
<evidence type="ECO:0000259" key="12">
    <source>
        <dbReference type="PROSITE" id="PS51017"/>
    </source>
</evidence>
<dbReference type="CDD" id="cd17582">
    <property type="entry name" value="psREC_PRR"/>
    <property type="match status" value="1"/>
</dbReference>
<keyword evidence="7 9" id="KW-0539">Nucleus</keyword>
<evidence type="ECO:0000256" key="3">
    <source>
        <dbReference type="ARBA" id="ARBA00023012"/>
    </source>
</evidence>
<feature type="region of interest" description="Disordered" evidence="10">
    <location>
        <begin position="524"/>
        <end position="548"/>
    </location>
</feature>
<dbReference type="Gene3D" id="3.40.50.2300">
    <property type="match status" value="1"/>
</dbReference>
<dbReference type="Pfam" id="PF00072">
    <property type="entry name" value="Response_reg"/>
    <property type="match status" value="1"/>
</dbReference>
<accession>A0AAD8N448</accession>
<comment type="caution">
    <text evidence="13">The sequence shown here is derived from an EMBL/GenBank/DDBJ whole genome shotgun (WGS) entry which is preliminary data.</text>
</comment>
<reference evidence="13" key="2">
    <citation type="submission" date="2023-05" db="EMBL/GenBank/DDBJ databases">
        <authorList>
            <person name="Schelkunov M.I."/>
        </authorList>
    </citation>
    <scope>NUCLEOTIDE SEQUENCE</scope>
    <source>
        <strain evidence="13">Hsosn_3</strain>
        <tissue evidence="13">Leaf</tissue>
    </source>
</reference>
<dbReference type="FunFam" id="3.40.50.2300:FF:000214">
    <property type="entry name" value="Two-component response regulator-like PRR37"/>
    <property type="match status" value="1"/>
</dbReference>
<evidence type="ECO:0000256" key="10">
    <source>
        <dbReference type="SAM" id="MobiDB-lite"/>
    </source>
</evidence>
<dbReference type="GO" id="GO:0005634">
    <property type="term" value="C:nucleus"/>
    <property type="evidence" value="ECO:0007669"/>
    <property type="project" value="UniProtKB-SubCell"/>
</dbReference>
<feature type="region of interest" description="Disordered" evidence="10">
    <location>
        <begin position="474"/>
        <end position="499"/>
    </location>
</feature>
<evidence type="ECO:0000256" key="1">
    <source>
        <dbReference type="ARBA" id="ARBA00004123"/>
    </source>
</evidence>
<feature type="domain" description="CCT" evidence="12">
    <location>
        <begin position="646"/>
        <end position="688"/>
    </location>
</feature>
<evidence type="ECO:0000256" key="5">
    <source>
        <dbReference type="ARBA" id="ARBA00023108"/>
    </source>
</evidence>
<dbReference type="InterPro" id="IPR010402">
    <property type="entry name" value="CCT_domain"/>
</dbReference>
<feature type="compositionally biased region" description="Polar residues" evidence="10">
    <location>
        <begin position="254"/>
        <end position="270"/>
    </location>
</feature>
<dbReference type="GO" id="GO:0045892">
    <property type="term" value="P:negative regulation of DNA-templated transcription"/>
    <property type="evidence" value="ECO:0007669"/>
    <property type="project" value="UniProtKB-ARBA"/>
</dbReference>
<dbReference type="GO" id="GO:0009736">
    <property type="term" value="P:cytokinin-activated signaling pathway"/>
    <property type="evidence" value="ECO:0007669"/>
    <property type="project" value="InterPro"/>
</dbReference>
<organism evidence="13 14">
    <name type="scientific">Heracleum sosnowskyi</name>
    <dbReference type="NCBI Taxonomy" id="360622"/>
    <lineage>
        <taxon>Eukaryota</taxon>
        <taxon>Viridiplantae</taxon>
        <taxon>Streptophyta</taxon>
        <taxon>Embryophyta</taxon>
        <taxon>Tracheophyta</taxon>
        <taxon>Spermatophyta</taxon>
        <taxon>Magnoliopsida</taxon>
        <taxon>eudicotyledons</taxon>
        <taxon>Gunneridae</taxon>
        <taxon>Pentapetalae</taxon>
        <taxon>asterids</taxon>
        <taxon>campanulids</taxon>
        <taxon>Apiales</taxon>
        <taxon>Apiaceae</taxon>
        <taxon>Apioideae</taxon>
        <taxon>apioid superclade</taxon>
        <taxon>Tordylieae</taxon>
        <taxon>Tordyliinae</taxon>
        <taxon>Heracleum</taxon>
    </lineage>
</organism>
<name>A0AAD8N448_9APIA</name>
<dbReference type="Pfam" id="PF06203">
    <property type="entry name" value="CCT"/>
    <property type="match status" value="1"/>
</dbReference>
<dbReference type="PROSITE" id="PS51017">
    <property type="entry name" value="CCT"/>
    <property type="match status" value="1"/>
</dbReference>
<gene>
    <name evidence="13" type="ORF">POM88_013229</name>
</gene>
<dbReference type="InterPro" id="IPR011006">
    <property type="entry name" value="CheY-like_superfamily"/>
</dbReference>
<dbReference type="InterPro" id="IPR001789">
    <property type="entry name" value="Sig_transdc_resp-reg_receiver"/>
</dbReference>
<keyword evidence="6" id="KW-0804">Transcription</keyword>
<evidence type="ECO:0000256" key="7">
    <source>
        <dbReference type="ARBA" id="ARBA00023242"/>
    </source>
</evidence>
<dbReference type="SUPFAM" id="SSF52172">
    <property type="entry name" value="CheY-like"/>
    <property type="match status" value="1"/>
</dbReference>
<keyword evidence="14" id="KW-1185">Reference proteome</keyword>
<feature type="domain" description="Response regulatory" evidence="11">
    <location>
        <begin position="94"/>
        <end position="212"/>
    </location>
</feature>
<dbReference type="PANTHER" id="PTHR43874:SF117">
    <property type="entry name" value="TWO-COMPONENT RESPONSE REGULATOR-LIKE APRR3"/>
    <property type="match status" value="1"/>
</dbReference>
<comment type="subcellular location">
    <subcellularLocation>
        <location evidence="1 9">Nucleus</location>
    </subcellularLocation>
</comment>
<comment type="caution">
    <text evidence="8">Lacks conserved residue(s) required for the propagation of feature annotation.</text>
</comment>
<dbReference type="GO" id="GO:0010017">
    <property type="term" value="P:red or far-red light signaling pathway"/>
    <property type="evidence" value="ECO:0007669"/>
    <property type="project" value="UniProtKB-ARBA"/>
</dbReference>
<dbReference type="AlphaFoldDB" id="A0AAD8N448"/>